<dbReference type="PANTHER" id="PTHR10890:SF3">
    <property type="entry name" value="CYSTEINE--TRNA LIGASE, CYTOPLASMIC"/>
    <property type="match status" value="1"/>
</dbReference>
<dbReference type="InterPro" id="IPR015803">
    <property type="entry name" value="Cys-tRNA-ligase"/>
</dbReference>
<dbReference type="Proteomes" id="UP000245059">
    <property type="component" value="Unassembled WGS sequence"/>
</dbReference>
<dbReference type="EMBL" id="QEWV01000003">
    <property type="protein sequence ID" value="PWD93057.1"/>
    <property type="molecule type" value="Genomic_DNA"/>
</dbReference>
<keyword evidence="9 12" id="KW-0067">ATP-binding</keyword>
<dbReference type="InterPro" id="IPR024909">
    <property type="entry name" value="Cys-tRNA/MSH_ligase"/>
</dbReference>
<evidence type="ECO:0000256" key="6">
    <source>
        <dbReference type="ARBA" id="ARBA00022723"/>
    </source>
</evidence>
<feature type="binding site" evidence="12">
    <location>
        <position position="28"/>
    </location>
    <ligand>
        <name>Zn(2+)</name>
        <dbReference type="ChEBI" id="CHEBI:29105"/>
    </ligand>
</feature>
<dbReference type="Pfam" id="PF23493">
    <property type="entry name" value="CysS_C"/>
    <property type="match status" value="1"/>
</dbReference>
<keyword evidence="8 12" id="KW-0862">Zinc</keyword>
<dbReference type="GO" id="GO:0008270">
    <property type="term" value="F:zinc ion binding"/>
    <property type="evidence" value="ECO:0007669"/>
    <property type="project" value="UniProtKB-UniRule"/>
</dbReference>
<dbReference type="OrthoDB" id="9815130at2"/>
<feature type="binding site" evidence="12">
    <location>
        <position position="209"/>
    </location>
    <ligand>
        <name>Zn(2+)</name>
        <dbReference type="ChEBI" id="CHEBI:29105"/>
    </ligand>
</feature>
<keyword evidence="10 12" id="KW-0648">Protein biosynthesis</keyword>
<dbReference type="CDD" id="cd00672">
    <property type="entry name" value="CysRS_core"/>
    <property type="match status" value="1"/>
</dbReference>
<feature type="binding site" evidence="12">
    <location>
        <position position="234"/>
    </location>
    <ligand>
        <name>Zn(2+)</name>
        <dbReference type="ChEBI" id="CHEBI:29105"/>
    </ligand>
</feature>
<dbReference type="PRINTS" id="PR00983">
    <property type="entry name" value="TRNASYNTHCYS"/>
</dbReference>
<dbReference type="GO" id="GO:0005524">
    <property type="term" value="F:ATP binding"/>
    <property type="evidence" value="ECO:0007669"/>
    <property type="project" value="UniProtKB-UniRule"/>
</dbReference>
<feature type="short sequence motif" description="'KMSKS' region" evidence="12">
    <location>
        <begin position="266"/>
        <end position="270"/>
    </location>
</feature>
<organism evidence="14 16">
    <name type="scientific">Ignatzschineria cameli</name>
    <dbReference type="NCBI Taxonomy" id="2182793"/>
    <lineage>
        <taxon>Bacteria</taxon>
        <taxon>Pseudomonadati</taxon>
        <taxon>Pseudomonadota</taxon>
        <taxon>Gammaproteobacteria</taxon>
        <taxon>Cardiobacteriales</taxon>
        <taxon>Ignatzschineriaceae</taxon>
        <taxon>Ignatzschineria</taxon>
    </lineage>
</organism>
<reference evidence="14" key="1">
    <citation type="journal article" date="2018" name="Genome Announc.">
        <title>Ignatzschineria cameli sp. nov., isolated from necrotic foot tissue of dromedaries (Camelus dromedarius) and associated maggots (Wohlfahrtia species) in Dubai.</title>
        <authorList>
            <person name="Tsang C.C."/>
            <person name="Tang J.Y."/>
            <person name="Fong J.Y."/>
            <person name="Kinne J."/>
            <person name="Lee H.H."/>
            <person name="Joseph M."/>
            <person name="Jose S."/>
            <person name="Schuster R.K."/>
            <person name="Tang Y."/>
            <person name="Sivakumar S."/>
            <person name="Chen J.H."/>
            <person name="Teng J.L."/>
            <person name="Lau S.K."/>
            <person name="Wernery U."/>
            <person name="Woo P.C."/>
        </authorList>
    </citation>
    <scope>NUCLEOTIDE SEQUENCE</scope>
    <source>
        <strain evidence="14">UAE-HKU57</strain>
        <strain evidence="15">UAE-HKU58</strain>
    </source>
</reference>
<dbReference type="Pfam" id="PF01406">
    <property type="entry name" value="tRNA-synt_1e"/>
    <property type="match status" value="1"/>
</dbReference>
<evidence type="ECO:0000256" key="4">
    <source>
        <dbReference type="ARBA" id="ARBA00022490"/>
    </source>
</evidence>
<dbReference type="GO" id="GO:0004817">
    <property type="term" value="F:cysteine-tRNA ligase activity"/>
    <property type="evidence" value="ECO:0007669"/>
    <property type="project" value="UniProtKB-UniRule"/>
</dbReference>
<dbReference type="SUPFAM" id="SSF47323">
    <property type="entry name" value="Anticodon-binding domain of a subclass of class I aminoacyl-tRNA synthetases"/>
    <property type="match status" value="1"/>
</dbReference>
<evidence type="ECO:0000256" key="5">
    <source>
        <dbReference type="ARBA" id="ARBA00022598"/>
    </source>
</evidence>
<keyword evidence="4 12" id="KW-0963">Cytoplasm</keyword>
<comment type="subcellular location">
    <subcellularLocation>
        <location evidence="1 12">Cytoplasm</location>
    </subcellularLocation>
</comment>
<evidence type="ECO:0000313" key="17">
    <source>
        <dbReference type="Proteomes" id="UP000245217"/>
    </source>
</evidence>
<dbReference type="PANTHER" id="PTHR10890">
    <property type="entry name" value="CYSTEINYL-TRNA SYNTHETASE"/>
    <property type="match status" value="1"/>
</dbReference>
<keyword evidence="17" id="KW-1185">Reference proteome</keyword>
<evidence type="ECO:0000256" key="3">
    <source>
        <dbReference type="ARBA" id="ARBA00011245"/>
    </source>
</evidence>
<dbReference type="Gene3D" id="3.40.50.620">
    <property type="entry name" value="HUPs"/>
    <property type="match status" value="1"/>
</dbReference>
<evidence type="ECO:0000256" key="7">
    <source>
        <dbReference type="ARBA" id="ARBA00022741"/>
    </source>
</evidence>
<comment type="similarity">
    <text evidence="2 12">Belongs to the class-I aminoacyl-tRNA synthetase family.</text>
</comment>
<feature type="binding site" evidence="12">
    <location>
        <position position="269"/>
    </location>
    <ligand>
        <name>ATP</name>
        <dbReference type="ChEBI" id="CHEBI:30616"/>
    </ligand>
</feature>
<comment type="subunit">
    <text evidence="3 12">Monomer.</text>
</comment>
<protein>
    <recommendedName>
        <fullName evidence="12">Cysteine--tRNA ligase</fullName>
        <ecNumber evidence="12">6.1.1.16</ecNumber>
    </recommendedName>
    <alternativeName>
        <fullName evidence="12">Cysteinyl-tRNA synthetase</fullName>
        <shortName evidence="12">CysRS</shortName>
    </alternativeName>
</protein>
<name>A0A2U2ASV9_9GAMM</name>
<dbReference type="AlphaFoldDB" id="A0A2U2ASV9"/>
<dbReference type="SMART" id="SM00840">
    <property type="entry name" value="DALR_2"/>
    <property type="match status" value="1"/>
</dbReference>
<dbReference type="InterPro" id="IPR032678">
    <property type="entry name" value="tRNA-synt_1_cat_dom"/>
</dbReference>
<dbReference type="CDD" id="cd07963">
    <property type="entry name" value="Anticodon_Ia_Cys"/>
    <property type="match status" value="1"/>
</dbReference>
<dbReference type="EMBL" id="QEWW01000001">
    <property type="protein sequence ID" value="PWD87811.1"/>
    <property type="molecule type" value="Genomic_DNA"/>
</dbReference>
<dbReference type="RefSeq" id="WP_109201381.1">
    <property type="nucleotide sequence ID" value="NZ_QEWS01000003.1"/>
</dbReference>
<dbReference type="Gene3D" id="1.20.120.1910">
    <property type="entry name" value="Cysteine-tRNA ligase, C-terminal anti-codon recognition domain"/>
    <property type="match status" value="1"/>
</dbReference>
<feature type="domain" description="Cysteinyl-tRNA synthetase class Ia DALR" evidence="13">
    <location>
        <begin position="342"/>
        <end position="397"/>
    </location>
</feature>
<evidence type="ECO:0000256" key="11">
    <source>
        <dbReference type="ARBA" id="ARBA00023146"/>
    </source>
</evidence>
<accession>A0A2U2ASV9</accession>
<dbReference type="HAMAP" id="MF_00041">
    <property type="entry name" value="Cys_tRNA_synth"/>
    <property type="match status" value="1"/>
</dbReference>
<dbReference type="NCBIfam" id="TIGR00435">
    <property type="entry name" value="cysS"/>
    <property type="match status" value="1"/>
</dbReference>
<keyword evidence="7 12" id="KW-0547">Nucleotide-binding</keyword>
<evidence type="ECO:0000313" key="15">
    <source>
        <dbReference type="EMBL" id="PWD93057.1"/>
    </source>
</evidence>
<evidence type="ECO:0000256" key="12">
    <source>
        <dbReference type="HAMAP-Rule" id="MF_00041"/>
    </source>
</evidence>
<comment type="caution">
    <text evidence="14">The sequence shown here is derived from an EMBL/GenBank/DDBJ whole genome shotgun (WGS) entry which is preliminary data.</text>
</comment>
<evidence type="ECO:0000256" key="9">
    <source>
        <dbReference type="ARBA" id="ARBA00022840"/>
    </source>
</evidence>
<gene>
    <name evidence="12" type="primary">cysS</name>
    <name evidence="14" type="ORF">DC077_00565</name>
    <name evidence="15" type="ORF">DC078_04360</name>
</gene>
<dbReference type="InterPro" id="IPR014729">
    <property type="entry name" value="Rossmann-like_a/b/a_fold"/>
</dbReference>
<dbReference type="FunFam" id="3.40.50.620:FF:000009">
    <property type="entry name" value="Cysteine--tRNA ligase"/>
    <property type="match status" value="1"/>
</dbReference>
<evidence type="ECO:0000259" key="13">
    <source>
        <dbReference type="SMART" id="SM00840"/>
    </source>
</evidence>
<dbReference type="GO" id="GO:0006423">
    <property type="term" value="P:cysteinyl-tRNA aminoacylation"/>
    <property type="evidence" value="ECO:0007669"/>
    <property type="project" value="UniProtKB-UniRule"/>
</dbReference>
<feature type="short sequence motif" description="'HIGH' region" evidence="12">
    <location>
        <begin position="30"/>
        <end position="40"/>
    </location>
</feature>
<keyword evidence="6 12" id="KW-0479">Metal-binding</keyword>
<dbReference type="InterPro" id="IPR015273">
    <property type="entry name" value="Cys-tRNA-synt_Ia_DALR"/>
</dbReference>
<evidence type="ECO:0000313" key="14">
    <source>
        <dbReference type="EMBL" id="PWD87811.1"/>
    </source>
</evidence>
<reference evidence="16 17" key="2">
    <citation type="submission" date="2018-05" db="EMBL/GenBank/DDBJ databases">
        <title>Ignatzschineria dubaiensis sp. nov., isolated from necrotic foot tissues of dromedaries (Camelus dromedarius) and associated maggots in Dubai, United Arab Emirates.</title>
        <authorList>
            <person name="Tsang C.C."/>
            <person name="Tang J.Y.M."/>
            <person name="Fong J.Y.H."/>
            <person name="Kinne J."/>
            <person name="Lee H.H."/>
            <person name="Joseph M."/>
            <person name="Jose S."/>
            <person name="Schuster R.K."/>
            <person name="Tang Y."/>
            <person name="Sivakumar S."/>
            <person name="Chen J.H.K."/>
            <person name="Teng J.L.L."/>
            <person name="Lau S.K.P."/>
            <person name="Wernery U."/>
            <person name="Woo P.C.Y."/>
        </authorList>
    </citation>
    <scope>NUCLEOTIDE SEQUENCE [LARGE SCALE GENOMIC DNA]</scope>
    <source>
        <strain evidence="16">UAE-HKU57</strain>
        <strain evidence="17">UAE-HKU58</strain>
    </source>
</reference>
<proteinExistence type="inferred from homology"/>
<evidence type="ECO:0000256" key="10">
    <source>
        <dbReference type="ARBA" id="ARBA00022917"/>
    </source>
</evidence>
<dbReference type="InterPro" id="IPR056411">
    <property type="entry name" value="CysS_C"/>
</dbReference>
<comment type="catalytic activity">
    <reaction evidence="12">
        <text>tRNA(Cys) + L-cysteine + ATP = L-cysteinyl-tRNA(Cys) + AMP + diphosphate</text>
        <dbReference type="Rhea" id="RHEA:17773"/>
        <dbReference type="Rhea" id="RHEA-COMP:9661"/>
        <dbReference type="Rhea" id="RHEA-COMP:9679"/>
        <dbReference type="ChEBI" id="CHEBI:30616"/>
        <dbReference type="ChEBI" id="CHEBI:33019"/>
        <dbReference type="ChEBI" id="CHEBI:35235"/>
        <dbReference type="ChEBI" id="CHEBI:78442"/>
        <dbReference type="ChEBI" id="CHEBI:78517"/>
        <dbReference type="ChEBI" id="CHEBI:456215"/>
        <dbReference type="EC" id="6.1.1.16"/>
    </reaction>
</comment>
<evidence type="ECO:0000256" key="1">
    <source>
        <dbReference type="ARBA" id="ARBA00004496"/>
    </source>
</evidence>
<sequence>MIQIYNSLTRKKEPFIPINPEQIKIYACGMTVYDYCHIGHARSLVAFDMINRYFRHRGYNVKFVRNITDIDDKIITRANERGITINALTAEFIAKMNEDCEALNILKPDAEPRATDHIPGMIKMITQLIEKGLAYHANNGDVYYRVRQFKDYGKLSNQSIDELRAGERIAIDQYKEDPLDFVLWKHAKEGEPAWDSPFGAGRPGWHIECSVMSAEHLGEHFDIHGGGMDLKFPHHECEIAQSEGCHDKPMANYWMHNGFINIDNEKMSKSLGNFFTIREILERYPAEVLRFFILSTHYRSHINYSTDTISQAGNGLKRLYTALATPPKEILPLPEQHPVLDSFYTAMDDDFNSPLAISILHEVANNYNRTKEPIYYTLLKELGAVLGILQQDPTQFLQGDRADLEIDIDAMIAARNQARAEKNWAESDRIRDELAALGIALEDKDGQTTWRKIS</sequence>
<keyword evidence="5 12" id="KW-0436">Ligase</keyword>
<feature type="binding site" evidence="12">
    <location>
        <position position="238"/>
    </location>
    <ligand>
        <name>Zn(2+)</name>
        <dbReference type="ChEBI" id="CHEBI:29105"/>
    </ligand>
</feature>
<evidence type="ECO:0000256" key="8">
    <source>
        <dbReference type="ARBA" id="ARBA00022833"/>
    </source>
</evidence>
<dbReference type="SUPFAM" id="SSF52374">
    <property type="entry name" value="Nucleotidylyl transferase"/>
    <property type="match status" value="1"/>
</dbReference>
<evidence type="ECO:0000313" key="16">
    <source>
        <dbReference type="Proteomes" id="UP000245059"/>
    </source>
</evidence>
<dbReference type="EC" id="6.1.1.16" evidence="12"/>
<dbReference type="Proteomes" id="UP000245217">
    <property type="component" value="Unassembled WGS sequence"/>
</dbReference>
<dbReference type="GO" id="GO:0005829">
    <property type="term" value="C:cytosol"/>
    <property type="evidence" value="ECO:0007669"/>
    <property type="project" value="TreeGrafter"/>
</dbReference>
<evidence type="ECO:0000256" key="2">
    <source>
        <dbReference type="ARBA" id="ARBA00005594"/>
    </source>
</evidence>
<keyword evidence="11 12" id="KW-0030">Aminoacyl-tRNA synthetase</keyword>
<dbReference type="Pfam" id="PF09190">
    <property type="entry name" value="DALR_2"/>
    <property type="match status" value="1"/>
</dbReference>
<dbReference type="InterPro" id="IPR009080">
    <property type="entry name" value="tRNAsynth_Ia_anticodon-bd"/>
</dbReference>
<comment type="cofactor">
    <cofactor evidence="12">
        <name>Zn(2+)</name>
        <dbReference type="ChEBI" id="CHEBI:29105"/>
    </cofactor>
    <text evidence="12">Binds 1 zinc ion per subunit.</text>
</comment>